<comment type="caution">
    <text evidence="3">The sequence shown here is derived from an EMBL/GenBank/DDBJ whole genome shotgun (WGS) entry which is preliminary data.</text>
</comment>
<accession>A0A4R8CH94</accession>
<gene>
    <name evidence="3" type="ORF">EV653_0897</name>
</gene>
<keyword evidence="4" id="KW-1185">Reference proteome</keyword>
<dbReference type="InterPro" id="IPR025498">
    <property type="entry name" value="DUF4389"/>
</dbReference>
<keyword evidence="2" id="KW-1133">Transmembrane helix</keyword>
<organism evidence="3 4">
    <name type="scientific">Kribbella pratensis</name>
    <dbReference type="NCBI Taxonomy" id="2512112"/>
    <lineage>
        <taxon>Bacteria</taxon>
        <taxon>Bacillati</taxon>
        <taxon>Actinomycetota</taxon>
        <taxon>Actinomycetes</taxon>
        <taxon>Propionibacteriales</taxon>
        <taxon>Kribbellaceae</taxon>
        <taxon>Kribbella</taxon>
    </lineage>
</organism>
<evidence type="ECO:0000313" key="4">
    <source>
        <dbReference type="Proteomes" id="UP000295146"/>
    </source>
</evidence>
<reference evidence="3 4" key="1">
    <citation type="submission" date="2019-03" db="EMBL/GenBank/DDBJ databases">
        <title>Genomic Encyclopedia of Type Strains, Phase III (KMG-III): the genomes of soil and plant-associated and newly described type strains.</title>
        <authorList>
            <person name="Whitman W."/>
        </authorList>
    </citation>
    <scope>NUCLEOTIDE SEQUENCE [LARGE SCALE GENOMIC DNA]</scope>
    <source>
        <strain evidence="3 4">VKM Ac-2573</strain>
    </source>
</reference>
<dbReference type="EMBL" id="SODP01000001">
    <property type="protein sequence ID" value="TDW75760.1"/>
    <property type="molecule type" value="Genomic_DNA"/>
</dbReference>
<feature type="compositionally biased region" description="Low complexity" evidence="1">
    <location>
        <begin position="470"/>
        <end position="482"/>
    </location>
</feature>
<proteinExistence type="predicted"/>
<name>A0A4R8CH94_9ACTN</name>
<keyword evidence="2" id="KW-0812">Transmembrane</keyword>
<dbReference type="Proteomes" id="UP000295146">
    <property type="component" value="Unassembled WGS sequence"/>
</dbReference>
<feature type="transmembrane region" description="Helical" evidence="2">
    <location>
        <begin position="278"/>
        <end position="308"/>
    </location>
</feature>
<feature type="compositionally biased region" description="Basic and acidic residues" evidence="1">
    <location>
        <begin position="488"/>
        <end position="499"/>
    </location>
</feature>
<evidence type="ECO:0000256" key="2">
    <source>
        <dbReference type="SAM" id="Phobius"/>
    </source>
</evidence>
<dbReference type="Pfam" id="PF14333">
    <property type="entry name" value="DUF4389"/>
    <property type="match status" value="2"/>
</dbReference>
<feature type="transmembrane region" description="Helical" evidence="2">
    <location>
        <begin position="215"/>
        <end position="233"/>
    </location>
</feature>
<feature type="transmembrane region" description="Helical" evidence="2">
    <location>
        <begin position="400"/>
        <end position="421"/>
    </location>
</feature>
<feature type="region of interest" description="Disordered" evidence="1">
    <location>
        <begin position="461"/>
        <end position="499"/>
    </location>
</feature>
<evidence type="ECO:0000256" key="1">
    <source>
        <dbReference type="SAM" id="MobiDB-lite"/>
    </source>
</evidence>
<protein>
    <submittedName>
        <fullName evidence="3">Uncharacterized protein DUF4389</fullName>
    </submittedName>
</protein>
<feature type="region of interest" description="Disordered" evidence="1">
    <location>
        <begin position="238"/>
        <end position="257"/>
    </location>
</feature>
<feature type="transmembrane region" description="Helical" evidence="2">
    <location>
        <begin position="374"/>
        <end position="394"/>
    </location>
</feature>
<keyword evidence="2" id="KW-0472">Membrane</keyword>
<sequence length="499" mass="53706">MTTYTPPPEPGRTASRRNRPVPLVIGILLALMGLPLLLGGLGLGWAVATQRDDDGFFSTPTEQLSTQTVALSSEVVNLGKAGPNDWWADHHPATVRLSARSEGARAVFIGIAPSADVARYLGSASYDEISDLRSDPFEYSLTRRGIGGDLSTPPTDRRFWTAQASGPGTQALTWDVKPGTYTAVVMNLDGSPGVDVDLSAGGRLGWLTPLAWSRGLLGGALILGSALLVVYGARPPGPRVPGQASPGQPPEGARPDTPVTLVGAQDPQLNRGLWLVKWFLAIPHFVVLARLWLVFAVLTVVVFFAILVTGRYPRGLFDLNVGILRWTWRVQFYATAATGTDRYPPFTLDHTDYPADLDITYPERLSRGLVLVKSWLLALPHLIVVGVLVGTWQFGDAHGIQFAVGGLIGALTLAAGLLLLFTGRYPASLFDLLVGLNRWVYRVTAYIALMTGTYPPFRLDQGPAEPHGVAATPSTPDAPSTTGFESPVEERHPRREVKA</sequence>
<dbReference type="RefSeq" id="WP_238159561.1">
    <property type="nucleotide sequence ID" value="NZ_SODP01000001.1"/>
</dbReference>
<feature type="transmembrane region" description="Helical" evidence="2">
    <location>
        <begin position="20"/>
        <end position="48"/>
    </location>
</feature>
<evidence type="ECO:0000313" key="3">
    <source>
        <dbReference type="EMBL" id="TDW75760.1"/>
    </source>
</evidence>
<dbReference type="AlphaFoldDB" id="A0A4R8CH94"/>